<dbReference type="InterPro" id="IPR029063">
    <property type="entry name" value="SAM-dependent_MTases_sf"/>
</dbReference>
<dbReference type="InterPro" id="IPR001525">
    <property type="entry name" value="C5_MeTfrase"/>
</dbReference>
<dbReference type="EMBL" id="CAMXCT020002343">
    <property type="protein sequence ID" value="CAL1150892.1"/>
    <property type="molecule type" value="Genomic_DNA"/>
</dbReference>
<dbReference type="Pfam" id="PF00145">
    <property type="entry name" value="DNA_methylase"/>
    <property type="match status" value="1"/>
</dbReference>
<dbReference type="Proteomes" id="UP001152797">
    <property type="component" value="Unassembled WGS sequence"/>
</dbReference>
<organism evidence="3">
    <name type="scientific">Cladocopium goreaui</name>
    <dbReference type="NCBI Taxonomy" id="2562237"/>
    <lineage>
        <taxon>Eukaryota</taxon>
        <taxon>Sar</taxon>
        <taxon>Alveolata</taxon>
        <taxon>Dinophyceae</taxon>
        <taxon>Suessiales</taxon>
        <taxon>Symbiodiniaceae</taxon>
        <taxon>Cladocopium</taxon>
    </lineage>
</organism>
<dbReference type="EMBL" id="CAMXCT010002343">
    <property type="protein sequence ID" value="CAI3997517.1"/>
    <property type="molecule type" value="Genomic_DNA"/>
</dbReference>
<gene>
    <name evidence="3" type="ORF">C1SCF055_LOCUS23892</name>
</gene>
<sequence length="285" mass="32310">MPKRKNTCIVLAEDCAGLGPLHESCKLANVNARYLYVSESDPKLLQRLVKICKPKFVSKDATKSQKAKGESAYTCLVLDALVNLTAVWARNWAIRLKSNGYYNVSWKVLDSRQIGGLPQRRQRLWIIGVRKDVGKFKWPKPLRGWRDIKLSNFLGRKNLDYEFPTSRSGKKRLVAGIETLVQDGHSLDDTWVIDTGASEQFSGHPAHELCPCLTRTRGGCPSFWITSHKRFLNLREKAIVMGWDPSTLMPESLSSCELGQALRNAWPLTVSARLVGQLKRLFKWN</sequence>
<keyword evidence="2" id="KW-0808">Transferase</keyword>
<dbReference type="EMBL" id="CAMXCT030002343">
    <property type="protein sequence ID" value="CAL4784829.1"/>
    <property type="molecule type" value="Genomic_DNA"/>
</dbReference>
<accession>A0A9P1CS28</accession>
<reference evidence="4 5" key="2">
    <citation type="submission" date="2024-05" db="EMBL/GenBank/DDBJ databases">
        <authorList>
            <person name="Chen Y."/>
            <person name="Shah S."/>
            <person name="Dougan E. K."/>
            <person name="Thang M."/>
            <person name="Chan C."/>
        </authorList>
    </citation>
    <scope>NUCLEOTIDE SEQUENCE [LARGE SCALE GENOMIC DNA]</scope>
</reference>
<dbReference type="AlphaFoldDB" id="A0A9P1CS28"/>
<name>A0A9P1CS28_9DINO</name>
<protein>
    <submittedName>
        <fullName evidence="4">Modification methylase Bsp6I</fullName>
    </submittedName>
</protein>
<comment type="caution">
    <text evidence="3">The sequence shown here is derived from an EMBL/GenBank/DDBJ whole genome shotgun (WGS) entry which is preliminary data.</text>
</comment>
<dbReference type="OrthoDB" id="641149at2759"/>
<keyword evidence="1 4" id="KW-0489">Methyltransferase</keyword>
<evidence type="ECO:0000313" key="5">
    <source>
        <dbReference type="Proteomes" id="UP001152797"/>
    </source>
</evidence>
<evidence type="ECO:0000256" key="1">
    <source>
        <dbReference type="ARBA" id="ARBA00022603"/>
    </source>
</evidence>
<dbReference type="Gene3D" id="3.40.50.150">
    <property type="entry name" value="Vaccinia Virus protein VP39"/>
    <property type="match status" value="1"/>
</dbReference>
<proteinExistence type="predicted"/>
<evidence type="ECO:0000256" key="2">
    <source>
        <dbReference type="ARBA" id="ARBA00022679"/>
    </source>
</evidence>
<evidence type="ECO:0000313" key="3">
    <source>
        <dbReference type="EMBL" id="CAI3997517.1"/>
    </source>
</evidence>
<dbReference type="GO" id="GO:0008168">
    <property type="term" value="F:methyltransferase activity"/>
    <property type="evidence" value="ECO:0007669"/>
    <property type="project" value="UniProtKB-KW"/>
</dbReference>
<reference evidence="3" key="1">
    <citation type="submission" date="2022-10" db="EMBL/GenBank/DDBJ databases">
        <authorList>
            <person name="Chen Y."/>
            <person name="Dougan E. K."/>
            <person name="Chan C."/>
            <person name="Rhodes N."/>
            <person name="Thang M."/>
        </authorList>
    </citation>
    <scope>NUCLEOTIDE SEQUENCE</scope>
</reference>
<evidence type="ECO:0000313" key="4">
    <source>
        <dbReference type="EMBL" id="CAL4784829.1"/>
    </source>
</evidence>
<dbReference type="SUPFAM" id="SSF53335">
    <property type="entry name" value="S-adenosyl-L-methionine-dependent methyltransferases"/>
    <property type="match status" value="1"/>
</dbReference>
<dbReference type="GO" id="GO:0032259">
    <property type="term" value="P:methylation"/>
    <property type="evidence" value="ECO:0007669"/>
    <property type="project" value="UniProtKB-KW"/>
</dbReference>
<keyword evidence="5" id="KW-1185">Reference proteome</keyword>